<evidence type="ECO:0000313" key="2">
    <source>
        <dbReference type="EMBL" id="AIA86297.1"/>
    </source>
</evidence>
<organism evidence="2">
    <name type="scientific">uncultured Deinococcus sp</name>
    <dbReference type="NCBI Taxonomy" id="158789"/>
    <lineage>
        <taxon>Bacteria</taxon>
        <taxon>Thermotogati</taxon>
        <taxon>Deinococcota</taxon>
        <taxon>Deinococci</taxon>
        <taxon>Deinococcales</taxon>
        <taxon>Deinococcaceae</taxon>
        <taxon>Deinococcus</taxon>
        <taxon>environmental samples</taxon>
    </lineage>
</organism>
<feature type="domain" description="M23ase beta-sheet core" evidence="1">
    <location>
        <begin position="1"/>
        <end position="59"/>
    </location>
</feature>
<dbReference type="Pfam" id="PF01551">
    <property type="entry name" value="Peptidase_M23"/>
    <property type="match status" value="1"/>
</dbReference>
<dbReference type="AlphaFoldDB" id="A0A060BUD9"/>
<dbReference type="InterPro" id="IPR050570">
    <property type="entry name" value="Cell_wall_metabolism_enzyme"/>
</dbReference>
<dbReference type="Gene3D" id="2.70.70.10">
    <property type="entry name" value="Glucose Permease (Domain IIA)"/>
    <property type="match status" value="1"/>
</dbReference>
<feature type="non-terminal residue" evidence="2">
    <location>
        <position position="1"/>
    </location>
</feature>
<dbReference type="SUPFAM" id="SSF51261">
    <property type="entry name" value="Duplicated hybrid motif"/>
    <property type="match status" value="1"/>
</dbReference>
<dbReference type="InterPro" id="IPR011055">
    <property type="entry name" value="Dup_hybrid_motif"/>
</dbReference>
<dbReference type="PANTHER" id="PTHR21666:SF270">
    <property type="entry name" value="MUREIN HYDROLASE ACTIVATOR ENVC"/>
    <property type="match status" value="1"/>
</dbReference>
<reference evidence="2" key="1">
    <citation type="journal article" date="2013" name="Environ. Microbiol.">
        <title>Seasonally variable intestinal metagenomes of the red palm weevil (Rhynchophorus ferrugineus).</title>
        <authorList>
            <person name="Jia S."/>
            <person name="Zhang X."/>
            <person name="Zhang G."/>
            <person name="Yin A."/>
            <person name="Zhang S."/>
            <person name="Li F."/>
            <person name="Wang L."/>
            <person name="Zhao D."/>
            <person name="Yun Q."/>
            <person name="Tala"/>
            <person name="Wang J."/>
            <person name="Sun G."/>
            <person name="Baabdullah M."/>
            <person name="Yu X."/>
            <person name="Hu S."/>
            <person name="Al-Mssallem I.S."/>
            <person name="Yu J."/>
        </authorList>
    </citation>
    <scope>NUCLEOTIDE SEQUENCE</scope>
</reference>
<accession>A0A060BUD9</accession>
<feature type="non-terminal residue" evidence="2">
    <location>
        <position position="101"/>
    </location>
</feature>
<name>A0A060BUD9_9DEIO</name>
<dbReference type="CDD" id="cd12797">
    <property type="entry name" value="M23_peptidase"/>
    <property type="match status" value="1"/>
</dbReference>
<dbReference type="InterPro" id="IPR016047">
    <property type="entry name" value="M23ase_b-sheet_dom"/>
</dbReference>
<dbReference type="GO" id="GO:0004222">
    <property type="term" value="F:metalloendopeptidase activity"/>
    <property type="evidence" value="ECO:0007669"/>
    <property type="project" value="TreeGrafter"/>
</dbReference>
<dbReference type="EMBL" id="KF119032">
    <property type="protein sequence ID" value="AIA86297.1"/>
    <property type="molecule type" value="Genomic_DNA"/>
</dbReference>
<dbReference type="PANTHER" id="PTHR21666">
    <property type="entry name" value="PEPTIDASE-RELATED"/>
    <property type="match status" value="1"/>
</dbReference>
<proteinExistence type="predicted"/>
<protein>
    <submittedName>
        <fullName evidence="2">Peptidase_M23</fullName>
    </submittedName>
</protein>
<sequence>VIDHGQGYMSLYGHAQALLKDVGSNVRQGEKIALVGRSGGQSEPNLYFEIRHKGEATDPAQFLSTLIAYHPEFHGVNWRGTMSAMLRNLLLLLTGTALGAS</sequence>
<evidence type="ECO:0000259" key="1">
    <source>
        <dbReference type="Pfam" id="PF01551"/>
    </source>
</evidence>